<reference evidence="4" key="1">
    <citation type="submission" date="2025-08" db="UniProtKB">
        <authorList>
            <consortium name="RefSeq"/>
        </authorList>
    </citation>
    <scope>IDENTIFICATION</scope>
    <source>
        <tissue evidence="4">Whole organism</tissue>
    </source>
</reference>
<feature type="signal peptide" evidence="2">
    <location>
        <begin position="1"/>
        <end position="20"/>
    </location>
</feature>
<feature type="region of interest" description="Disordered" evidence="1">
    <location>
        <begin position="96"/>
        <end position="233"/>
    </location>
</feature>
<feature type="compositionally biased region" description="Low complexity" evidence="1">
    <location>
        <begin position="193"/>
        <end position="207"/>
    </location>
</feature>
<dbReference type="KEGG" id="hazt:108674461"/>
<evidence type="ECO:0000256" key="2">
    <source>
        <dbReference type="SAM" id="SignalP"/>
    </source>
</evidence>
<gene>
    <name evidence="4" type="primary">LOC108674461</name>
</gene>
<dbReference type="Proteomes" id="UP000694843">
    <property type="component" value="Unplaced"/>
</dbReference>
<proteinExistence type="predicted"/>
<keyword evidence="4" id="KW-0378">Hydrolase</keyword>
<feature type="compositionally biased region" description="Gly residues" evidence="1">
    <location>
        <begin position="169"/>
        <end position="192"/>
    </location>
</feature>
<evidence type="ECO:0000313" key="3">
    <source>
        <dbReference type="Proteomes" id="UP000694843"/>
    </source>
</evidence>
<keyword evidence="4" id="KW-0547">Nucleotide-binding</keyword>
<dbReference type="RefSeq" id="XP_018017900.1">
    <property type="nucleotide sequence ID" value="XM_018162411.2"/>
</dbReference>
<evidence type="ECO:0000313" key="4">
    <source>
        <dbReference type="RefSeq" id="XP_018017900.1"/>
    </source>
</evidence>
<sequence length="233" mass="22974">MARVALAWLLCAMMVRTSDAFTRGAVTQAYVIADDSDELYDDDHLDDLDDVVKNRFNNLHDYSSEEVALVYKVGVPNINNLGGFLAGSNVYSTATGRLPDAPNHNQQPGFGGQSALGSGFGGPPAGGSGFGGPPAGGSGFGGPPAGGSGFSGAPAGGQLPSSGFDGQTSGFGGGQSSAGFGGQTSGGFGDQPGFGFDQSGPNSNSGFGAAGSGSGSAGFSPPKSKFAKKLGQE</sequence>
<dbReference type="GeneID" id="108674461"/>
<keyword evidence="2" id="KW-0732">Signal</keyword>
<feature type="compositionally biased region" description="Gly residues" evidence="1">
    <location>
        <begin position="109"/>
        <end position="150"/>
    </location>
</feature>
<organism evidence="3 4">
    <name type="scientific">Hyalella azteca</name>
    <name type="common">Amphipod</name>
    <dbReference type="NCBI Taxonomy" id="294128"/>
    <lineage>
        <taxon>Eukaryota</taxon>
        <taxon>Metazoa</taxon>
        <taxon>Ecdysozoa</taxon>
        <taxon>Arthropoda</taxon>
        <taxon>Crustacea</taxon>
        <taxon>Multicrustacea</taxon>
        <taxon>Malacostraca</taxon>
        <taxon>Eumalacostraca</taxon>
        <taxon>Peracarida</taxon>
        <taxon>Amphipoda</taxon>
        <taxon>Senticaudata</taxon>
        <taxon>Talitrida</taxon>
        <taxon>Talitroidea</taxon>
        <taxon>Hyalellidae</taxon>
        <taxon>Hyalella</taxon>
    </lineage>
</organism>
<name>A0A8B7NW00_HYAAZ</name>
<keyword evidence="3" id="KW-1185">Reference proteome</keyword>
<feature type="chain" id="PRO_5034594162" evidence="2">
    <location>
        <begin position="21"/>
        <end position="233"/>
    </location>
</feature>
<keyword evidence="4" id="KW-0347">Helicase</keyword>
<keyword evidence="4" id="KW-0067">ATP-binding</keyword>
<protein>
    <submittedName>
        <fullName evidence="4">ATP-dependent RNA helicase glh-1</fullName>
    </submittedName>
</protein>
<evidence type="ECO:0000256" key="1">
    <source>
        <dbReference type="SAM" id="MobiDB-lite"/>
    </source>
</evidence>
<dbReference type="GO" id="GO:0004386">
    <property type="term" value="F:helicase activity"/>
    <property type="evidence" value="ECO:0007669"/>
    <property type="project" value="UniProtKB-KW"/>
</dbReference>
<dbReference type="AlphaFoldDB" id="A0A8B7NW00"/>
<feature type="compositionally biased region" description="Low complexity" evidence="1">
    <location>
        <begin position="151"/>
        <end position="168"/>
    </location>
</feature>
<accession>A0A8B7NW00</accession>